<dbReference type="Gene3D" id="3.20.20.70">
    <property type="entry name" value="Aldolase class I"/>
    <property type="match status" value="1"/>
</dbReference>
<evidence type="ECO:0000313" key="4">
    <source>
        <dbReference type="Proteomes" id="UP000199103"/>
    </source>
</evidence>
<dbReference type="PROSITE" id="PS00602">
    <property type="entry name" value="ALDOLASE_CLASS_II_1"/>
    <property type="match status" value="1"/>
</dbReference>
<evidence type="ECO:0000256" key="1">
    <source>
        <dbReference type="PIRSR" id="PIRSR001359-1"/>
    </source>
</evidence>
<protein>
    <submittedName>
        <fullName evidence="3">Fructose-bisphosphate aldolase, class II</fullName>
    </submittedName>
</protein>
<keyword evidence="2" id="KW-0479">Metal-binding</keyword>
<feature type="binding site" evidence="2">
    <location>
        <position position="145"/>
    </location>
    <ligand>
        <name>Zn(2+)</name>
        <dbReference type="ChEBI" id="CHEBI:29105"/>
        <label>2</label>
    </ligand>
</feature>
<dbReference type="Proteomes" id="UP000199103">
    <property type="component" value="Chromosome I"/>
</dbReference>
<feature type="binding site" evidence="2">
    <location>
        <position position="115"/>
    </location>
    <ligand>
        <name>Zn(2+)</name>
        <dbReference type="ChEBI" id="CHEBI:29105"/>
        <label>2</label>
    </ligand>
</feature>
<dbReference type="InterPro" id="IPR000771">
    <property type="entry name" value="FBA_II"/>
</dbReference>
<gene>
    <name evidence="3" type="ORF">SAMN04489812_1606</name>
</gene>
<dbReference type="CDD" id="cd00947">
    <property type="entry name" value="TBP_aldolase_IIB"/>
    <property type="match status" value="1"/>
</dbReference>
<feature type="active site" description="Proton donor" evidence="1">
    <location>
        <position position="83"/>
    </location>
</feature>
<dbReference type="SUPFAM" id="SSF51569">
    <property type="entry name" value="Aldolase"/>
    <property type="match status" value="1"/>
</dbReference>
<dbReference type="AlphaFoldDB" id="A0A1H1RDE9"/>
<dbReference type="PANTHER" id="PTHR30304:SF0">
    <property type="entry name" value="D-TAGATOSE-1,6-BISPHOSPHATE ALDOLASE SUBUNIT GATY-RELATED"/>
    <property type="match status" value="1"/>
</dbReference>
<evidence type="ECO:0000313" key="3">
    <source>
        <dbReference type="EMBL" id="SDS33705.1"/>
    </source>
</evidence>
<dbReference type="InterPro" id="IPR013785">
    <property type="entry name" value="Aldolase_TIM"/>
</dbReference>
<feature type="binding site" evidence="2">
    <location>
        <position position="215"/>
    </location>
    <ligand>
        <name>Zn(2+)</name>
        <dbReference type="ChEBI" id="CHEBI:29105"/>
        <label>1</label>
        <note>catalytic</note>
    </ligand>
</feature>
<organism evidence="3 4">
    <name type="scientific">Microlunatus soli</name>
    <dbReference type="NCBI Taxonomy" id="630515"/>
    <lineage>
        <taxon>Bacteria</taxon>
        <taxon>Bacillati</taxon>
        <taxon>Actinomycetota</taxon>
        <taxon>Actinomycetes</taxon>
        <taxon>Propionibacteriales</taxon>
        <taxon>Propionibacteriaceae</taxon>
        <taxon>Microlunatus</taxon>
    </lineage>
</organism>
<name>A0A1H1RDE9_9ACTN</name>
<sequence length="288" mass="29606">MTLARLTDLIGRAAADGRGVGAFNVFSIEHAEAHVAGAEEAGLPVVLQLSQNAVKYHRGLEPIALATLSIARTATVPVVVHLDHATDDALVDEAIAITRAEKAAGRDGFGSVMYDASALDYDANLAATADVVRRCRSAGIDVEAELGEVGGKDGVHAPGARTDPAEATAFVEATGVDALAVAVGSSHAMTTRTAALDLDLISQLAGVVGVPLVLHGSSGVPDDEIARAVRAGITKVNIATHLNVVFTDVVRGLLTENASMVDSRKYLGPAREAVAVEVARLLALLDSN</sequence>
<dbReference type="GO" id="GO:0016832">
    <property type="term" value="F:aldehyde-lyase activity"/>
    <property type="evidence" value="ECO:0007669"/>
    <property type="project" value="InterPro"/>
</dbReference>
<evidence type="ECO:0000256" key="2">
    <source>
        <dbReference type="PIRSR" id="PIRSR001359-3"/>
    </source>
</evidence>
<comment type="cofactor">
    <cofactor evidence="2">
        <name>Zn(2+)</name>
        <dbReference type="ChEBI" id="CHEBI:29105"/>
    </cofactor>
    <text evidence="2">Binds 2 Zn(2+) ions per subunit. One is catalytic and the other provides a structural contribution.</text>
</comment>
<dbReference type="EMBL" id="LT629772">
    <property type="protein sequence ID" value="SDS33705.1"/>
    <property type="molecule type" value="Genomic_DNA"/>
</dbReference>
<feature type="binding site" evidence="2">
    <location>
        <position position="84"/>
    </location>
    <ligand>
        <name>Zn(2+)</name>
        <dbReference type="ChEBI" id="CHEBI:29105"/>
        <label>1</label>
        <note>catalytic</note>
    </ligand>
</feature>
<dbReference type="PIRSF" id="PIRSF001359">
    <property type="entry name" value="F_bP_aldolase_II"/>
    <property type="match status" value="1"/>
</dbReference>
<dbReference type="InterPro" id="IPR050246">
    <property type="entry name" value="Class_II_FBP_aldolase"/>
</dbReference>
<dbReference type="RefSeq" id="WP_231920230.1">
    <property type="nucleotide sequence ID" value="NZ_LT629772.1"/>
</dbReference>
<keyword evidence="2" id="KW-0862">Zinc</keyword>
<reference evidence="3 4" key="1">
    <citation type="submission" date="2016-10" db="EMBL/GenBank/DDBJ databases">
        <authorList>
            <person name="de Groot N.N."/>
        </authorList>
    </citation>
    <scope>NUCLEOTIDE SEQUENCE [LARGE SCALE GENOMIC DNA]</scope>
    <source>
        <strain evidence="3 4">DSM 21800</strain>
    </source>
</reference>
<accession>A0A1H1RDE9</accession>
<dbReference type="GO" id="GO:0008270">
    <property type="term" value="F:zinc ion binding"/>
    <property type="evidence" value="ECO:0007669"/>
    <property type="project" value="InterPro"/>
</dbReference>
<feature type="binding site" evidence="2">
    <location>
        <position position="187"/>
    </location>
    <ligand>
        <name>Zn(2+)</name>
        <dbReference type="ChEBI" id="CHEBI:29105"/>
        <label>1</label>
        <note>catalytic</note>
    </ligand>
</feature>
<dbReference type="Pfam" id="PF01116">
    <property type="entry name" value="F_bP_aldolase"/>
    <property type="match status" value="1"/>
</dbReference>
<proteinExistence type="predicted"/>
<dbReference type="GO" id="GO:0005975">
    <property type="term" value="P:carbohydrate metabolic process"/>
    <property type="evidence" value="ECO:0007669"/>
    <property type="project" value="InterPro"/>
</dbReference>
<dbReference type="PANTHER" id="PTHR30304">
    <property type="entry name" value="D-TAGATOSE-1,6-BISPHOSPHATE ALDOLASE"/>
    <property type="match status" value="1"/>
</dbReference>
<dbReference type="STRING" id="630515.SAMN04489812_1606"/>
<keyword evidence="4" id="KW-1185">Reference proteome</keyword>